<dbReference type="GO" id="GO:0046872">
    <property type="term" value="F:metal ion binding"/>
    <property type="evidence" value="ECO:0007669"/>
    <property type="project" value="UniProtKB-KW"/>
</dbReference>
<proteinExistence type="predicted"/>
<dbReference type="Pfam" id="PF21302">
    <property type="entry name" value="Zn_ribbon_RlmA"/>
    <property type="match status" value="1"/>
</dbReference>
<dbReference type="InterPro" id="IPR016718">
    <property type="entry name" value="rRNA_m1G-MeTrfase_A_prd"/>
</dbReference>
<dbReference type="GO" id="GO:0008168">
    <property type="term" value="F:methyltransferase activity"/>
    <property type="evidence" value="ECO:0007669"/>
    <property type="project" value="UniProtKB-KW"/>
</dbReference>
<feature type="binding site" evidence="1">
    <location>
        <position position="25"/>
    </location>
    <ligand>
        <name>Zn(2+)</name>
        <dbReference type="ChEBI" id="CHEBI:29105"/>
    </ligand>
</feature>
<feature type="binding site" evidence="1">
    <location>
        <position position="22"/>
    </location>
    <ligand>
        <name>Zn(2+)</name>
        <dbReference type="ChEBI" id="CHEBI:29105"/>
    </ligand>
</feature>
<dbReference type="InterPro" id="IPR041698">
    <property type="entry name" value="Methyltransf_25"/>
</dbReference>
<evidence type="ECO:0000313" key="6">
    <source>
        <dbReference type="Proteomes" id="UP000663499"/>
    </source>
</evidence>
<name>A0A974XE19_9FIRM</name>
<evidence type="ECO:0000313" key="5">
    <source>
        <dbReference type="EMBL" id="QSX08132.1"/>
    </source>
</evidence>
<dbReference type="KEGG" id="alka:J0B03_10055"/>
<accession>A0A974XE19</accession>
<dbReference type="SUPFAM" id="SSF53335">
    <property type="entry name" value="S-adenosyl-L-methionine-dependent methyltransferases"/>
    <property type="match status" value="1"/>
</dbReference>
<protein>
    <submittedName>
        <fullName evidence="5">Methyltransferase domain-containing protein</fullName>
    </submittedName>
</protein>
<dbReference type="GO" id="GO:0032259">
    <property type="term" value="P:methylation"/>
    <property type="evidence" value="ECO:0007669"/>
    <property type="project" value="UniProtKB-KW"/>
</dbReference>
<organism evidence="5 6">
    <name type="scientific">Alkalibacter rhizosphaerae</name>
    <dbReference type="NCBI Taxonomy" id="2815577"/>
    <lineage>
        <taxon>Bacteria</taxon>
        <taxon>Bacillati</taxon>
        <taxon>Bacillota</taxon>
        <taxon>Clostridia</taxon>
        <taxon>Eubacteriales</taxon>
        <taxon>Eubacteriaceae</taxon>
        <taxon>Alkalibacter</taxon>
    </lineage>
</organism>
<feature type="binding site" evidence="2">
    <location>
        <begin position="110"/>
        <end position="111"/>
    </location>
    <ligand>
        <name>S-adenosyl-L-methionine</name>
        <dbReference type="ChEBI" id="CHEBI:59789"/>
    </ligand>
</feature>
<dbReference type="PIRSF" id="PIRSF018249">
    <property type="entry name" value="MyrA_prd"/>
    <property type="match status" value="1"/>
</dbReference>
<feature type="binding site" evidence="2">
    <location>
        <position position="199"/>
    </location>
    <ligand>
        <name>S-adenosyl-L-methionine</name>
        <dbReference type="ChEBI" id="CHEBI:59789"/>
    </ligand>
</feature>
<keyword evidence="2" id="KW-0949">S-adenosyl-L-methionine</keyword>
<dbReference type="RefSeq" id="WP_207299474.1">
    <property type="nucleotide sequence ID" value="NZ_CP071444.1"/>
</dbReference>
<evidence type="ECO:0000256" key="1">
    <source>
        <dbReference type="PIRSR" id="PIRSR018249-1"/>
    </source>
</evidence>
<dbReference type="InterPro" id="IPR048647">
    <property type="entry name" value="RlmA_N"/>
</dbReference>
<feature type="binding site" evidence="2">
    <location>
        <position position="80"/>
    </location>
    <ligand>
        <name>S-adenosyl-L-methionine</name>
        <dbReference type="ChEBI" id="CHEBI:59789"/>
    </ligand>
</feature>
<evidence type="ECO:0000256" key="2">
    <source>
        <dbReference type="PIRSR" id="PIRSR018249-2"/>
    </source>
</evidence>
<feature type="binding site" evidence="1">
    <location>
        <position position="42"/>
    </location>
    <ligand>
        <name>Zn(2+)</name>
        <dbReference type="ChEBI" id="CHEBI:29105"/>
    </ligand>
</feature>
<dbReference type="AlphaFoldDB" id="A0A974XE19"/>
<feature type="domain" description="Methyltransferase" evidence="3">
    <location>
        <begin position="104"/>
        <end position="171"/>
    </location>
</feature>
<dbReference type="Pfam" id="PF13649">
    <property type="entry name" value="Methyltransf_25"/>
    <property type="match status" value="1"/>
</dbReference>
<keyword evidence="5" id="KW-0808">Transferase</keyword>
<dbReference type="InterPro" id="IPR029063">
    <property type="entry name" value="SAM-dependent_MTases_sf"/>
</dbReference>
<keyword evidence="5" id="KW-0489">Methyltransferase</keyword>
<evidence type="ECO:0000259" key="3">
    <source>
        <dbReference type="Pfam" id="PF13649"/>
    </source>
</evidence>
<dbReference type="Gene3D" id="3.40.50.150">
    <property type="entry name" value="Vaccinia Virus protein VP39"/>
    <property type="match status" value="1"/>
</dbReference>
<gene>
    <name evidence="5" type="ORF">J0B03_10055</name>
</gene>
<keyword evidence="1" id="KW-0862">Zinc</keyword>
<dbReference type="EMBL" id="CP071444">
    <property type="protein sequence ID" value="QSX08132.1"/>
    <property type="molecule type" value="Genomic_DNA"/>
</dbReference>
<feature type="domain" description="23S rRNA (guanine(745)-N(1))-methyltransferase N-terminal" evidence="4">
    <location>
        <begin position="21"/>
        <end position="55"/>
    </location>
</feature>
<evidence type="ECO:0000259" key="4">
    <source>
        <dbReference type="Pfam" id="PF21302"/>
    </source>
</evidence>
<keyword evidence="6" id="KW-1185">Reference proteome</keyword>
<dbReference type="Proteomes" id="UP000663499">
    <property type="component" value="Chromosome"/>
</dbReference>
<feature type="binding site" evidence="1">
    <location>
        <position position="38"/>
    </location>
    <ligand>
        <name>Zn(2+)</name>
        <dbReference type="ChEBI" id="CHEBI:29105"/>
    </ligand>
</feature>
<keyword evidence="1" id="KW-0479">Metal-binding</keyword>
<reference evidence="5" key="1">
    <citation type="submission" date="2021-03" db="EMBL/GenBank/DDBJ databases">
        <title>Alkalibacter marinus sp. nov., isolated from tidal flat sediment.</title>
        <authorList>
            <person name="Namirimu T."/>
            <person name="Yang J.-A."/>
            <person name="Yang S.-H."/>
            <person name="Kim Y.-J."/>
            <person name="Kwon K.K."/>
        </authorList>
    </citation>
    <scope>NUCLEOTIDE SEQUENCE</scope>
    <source>
        <strain evidence="5">ES005</strain>
    </source>
</reference>
<sequence length="293" mass="33115">MKKSKRDVMLQTLKNNPSLLRCPKCHQGFSFQESSLVCDNGHSYDLSKRGSVHLLLHPVRSVYDAALFDARKRTADSGFFTPLIQIITEMISSYVKEDSWIKMVDAGCGEGSLALNICQSLSQRTAYCCGVDISKDGIQLATKSESDILWIVGDLADLPFQDKAFNVVLNVLSPANYGEFQRILGDDGILIKVLPGTGYLKEFREIFYADQVKETYTNNQTKEHFQRRMDVLETQNIHYTITPNEKQLHDLISMTPMLLNKDPNAAQKEALKKIQAVSLDYEILIGRSKLLRE</sequence>
<dbReference type="CDD" id="cd02440">
    <property type="entry name" value="AdoMet_MTases"/>
    <property type="match status" value="1"/>
</dbReference>